<name>A0A0V1HX76_9BILA</name>
<proteinExistence type="predicted"/>
<gene>
    <name evidence="1" type="ORF">T11_596</name>
</gene>
<dbReference type="AlphaFoldDB" id="A0A0V1HX76"/>
<reference evidence="1 2" key="1">
    <citation type="submission" date="2015-01" db="EMBL/GenBank/DDBJ databases">
        <title>Evolution of Trichinella species and genotypes.</title>
        <authorList>
            <person name="Korhonen P.K."/>
            <person name="Edoardo P."/>
            <person name="Giuseppe L.R."/>
            <person name="Gasser R.B."/>
        </authorList>
    </citation>
    <scope>NUCLEOTIDE SEQUENCE [LARGE SCALE GENOMIC DNA]</scope>
    <source>
        <strain evidence="1">ISS1029</strain>
    </source>
</reference>
<accession>A0A0V1HX76</accession>
<organism evidence="1 2">
    <name type="scientific">Trichinella zimbabwensis</name>
    <dbReference type="NCBI Taxonomy" id="268475"/>
    <lineage>
        <taxon>Eukaryota</taxon>
        <taxon>Metazoa</taxon>
        <taxon>Ecdysozoa</taxon>
        <taxon>Nematoda</taxon>
        <taxon>Enoplea</taxon>
        <taxon>Dorylaimia</taxon>
        <taxon>Trichinellida</taxon>
        <taxon>Trichinellidae</taxon>
        <taxon>Trichinella</taxon>
    </lineage>
</organism>
<dbReference type="Proteomes" id="UP000055024">
    <property type="component" value="Unassembled WGS sequence"/>
</dbReference>
<protein>
    <submittedName>
        <fullName evidence="1">Uncharacterized protein</fullName>
    </submittedName>
</protein>
<sequence length="140" mass="16479">MGCGFIGCCTKVRWRSGHNCSRWENVLLVEFCLRVVSRCEHWHRRLENIASIIHDGGFVKLKLLYSVLFYTGKNDFQLTYSLLLLVLSNLKIRLQAENPATTNGERHHLYYSSVLFCRRRRRRHCGKTSSKYRIELMKVA</sequence>
<evidence type="ECO:0000313" key="1">
    <source>
        <dbReference type="EMBL" id="KRZ15347.1"/>
    </source>
</evidence>
<comment type="caution">
    <text evidence="1">The sequence shown here is derived from an EMBL/GenBank/DDBJ whole genome shotgun (WGS) entry which is preliminary data.</text>
</comment>
<dbReference type="EMBL" id="JYDP01000018">
    <property type="protein sequence ID" value="KRZ15347.1"/>
    <property type="molecule type" value="Genomic_DNA"/>
</dbReference>
<evidence type="ECO:0000313" key="2">
    <source>
        <dbReference type="Proteomes" id="UP000055024"/>
    </source>
</evidence>
<keyword evidence="2" id="KW-1185">Reference proteome</keyword>